<evidence type="ECO:0000256" key="9">
    <source>
        <dbReference type="ARBA" id="ARBA00023224"/>
    </source>
</evidence>
<keyword evidence="3 10" id="KW-0812">Transmembrane</keyword>
<reference evidence="12" key="1">
    <citation type="journal article" date="2023" name="Mol. Biol. Evol.">
        <title>Third-Generation Sequencing Reveals the Adaptive Role of the Epigenome in Three Deep-Sea Polychaetes.</title>
        <authorList>
            <person name="Perez M."/>
            <person name="Aroh O."/>
            <person name="Sun Y."/>
            <person name="Lan Y."/>
            <person name="Juniper S.K."/>
            <person name="Young C.R."/>
            <person name="Angers B."/>
            <person name="Qian P.Y."/>
        </authorList>
    </citation>
    <scope>NUCLEOTIDE SEQUENCE</scope>
    <source>
        <strain evidence="12">P08H-3</strain>
    </source>
</reference>
<dbReference type="GO" id="GO:0004930">
    <property type="term" value="F:G protein-coupled receptor activity"/>
    <property type="evidence" value="ECO:0007669"/>
    <property type="project" value="UniProtKB-KW"/>
</dbReference>
<comment type="subcellular location">
    <subcellularLocation>
        <location evidence="1">Cell membrane</location>
        <topology evidence="1">Multi-pass membrane protein</topology>
    </subcellularLocation>
</comment>
<keyword evidence="9" id="KW-0807">Transducer</keyword>
<keyword evidence="6 10" id="KW-0472">Membrane</keyword>
<dbReference type="SUPFAM" id="SSF53822">
    <property type="entry name" value="Periplasmic binding protein-like I"/>
    <property type="match status" value="1"/>
</dbReference>
<comment type="caution">
    <text evidence="12">The sequence shown here is derived from an EMBL/GenBank/DDBJ whole genome shotgun (WGS) entry which is preliminary data.</text>
</comment>
<feature type="transmembrane region" description="Helical" evidence="10">
    <location>
        <begin position="639"/>
        <end position="662"/>
    </location>
</feature>
<evidence type="ECO:0000256" key="5">
    <source>
        <dbReference type="ARBA" id="ARBA00023040"/>
    </source>
</evidence>
<keyword evidence="7" id="KW-0675">Receptor</keyword>
<dbReference type="InterPro" id="IPR050726">
    <property type="entry name" value="mGluR"/>
</dbReference>
<evidence type="ECO:0000256" key="4">
    <source>
        <dbReference type="ARBA" id="ARBA00022989"/>
    </source>
</evidence>
<feature type="transmembrane region" description="Helical" evidence="10">
    <location>
        <begin position="603"/>
        <end position="627"/>
    </location>
</feature>
<feature type="domain" description="G-protein coupled receptors family 3 profile" evidence="11">
    <location>
        <begin position="603"/>
        <end position="860"/>
    </location>
</feature>
<dbReference type="Pfam" id="PF01094">
    <property type="entry name" value="ANF_receptor"/>
    <property type="match status" value="1"/>
</dbReference>
<dbReference type="Gene3D" id="3.40.50.2300">
    <property type="match status" value="2"/>
</dbReference>
<sequence length="882" mass="98447">MDTGVVNYKVLRLELSRDDKRRPDEEERVELDLSSGSSKMGTLLMTLECFLLITVKISSQLSVPGFKREAYVKKGDINIGMITYIHQFSSRQFCSEDVWRTDALRTEVPAYITELVNQDDSLLPNITLGFIVMDGCTKDLTALAASLFLVDPESVAAGHTVVGIVGPTTSRQAVMVSSLLGLFHIPALSPSATSDDLSDKQRFPFFTRLVPPDKFQAEAILDLVQHLGWSYVSVLYSEGTYGENGAKNVERLTRSRGICLAVAKRIPSDASEGDFTDLVNRMAANEKAPAVILFLEGDDLDKLFQAVRKANLSRQFKWIASDSFWLIKETDFVDLAVGALYMDFPSGDNTGFRGYLENVSWRRSTNPWMSFIFEGAFNCSWTDETNVTGTKSCQTYSTLGEANSMALPAVGKHIDGYTVYAKALHRLIGENCPELFNKDASRNFRSCIRGDLLLDYMLNVTFDGYSEPIAFDKKGDMNGQYVIRQLRGAKNGHELTSAVVGDWVRRTHSLVLDRRVIDEWPDMRNVLRYPVISICSGSCQPGHYYQRRELPCCWDCIPCREDEITTKNVSSCRSCPSFTWPDSATRSVCEPIEPTYLSMTTTVGLFLVIVGSFGTTCAVGLLLVYRIKRTNRLLKATSLELSGFIFVGCTLACVVSALFVGYPGHVVCVLRHAGFHLAVTIIYAPLLVKTSRVYRIFRAGKKGTSRPKFISTKIQIIFTCTMILIQVTVLLSLQLILPNLPTLMMPIPLKRQVEVTCSITKLDFLLPLTFNMILISTSVLMAFLTRKLPENFNESHYIFVSTSSTLFMWTVFLPTHFTVVYSQYRSVLLSICLQVNAFITMSVQYGPKVYAVFWLNEHDVGINVGASVSTGTNRIQHAAAGI</sequence>
<dbReference type="PROSITE" id="PS50259">
    <property type="entry name" value="G_PROTEIN_RECEP_F3_4"/>
    <property type="match status" value="1"/>
</dbReference>
<dbReference type="Proteomes" id="UP001208570">
    <property type="component" value="Unassembled WGS sequence"/>
</dbReference>
<keyword evidence="5" id="KW-0297">G-protein coupled receptor</keyword>
<evidence type="ECO:0000256" key="6">
    <source>
        <dbReference type="ARBA" id="ARBA00023136"/>
    </source>
</evidence>
<keyword evidence="2" id="KW-1003">Cell membrane</keyword>
<dbReference type="GO" id="GO:0005886">
    <property type="term" value="C:plasma membrane"/>
    <property type="evidence" value="ECO:0007669"/>
    <property type="project" value="UniProtKB-SubCell"/>
</dbReference>
<dbReference type="PRINTS" id="PR00248">
    <property type="entry name" value="GPCRMGR"/>
</dbReference>
<keyword evidence="4 10" id="KW-1133">Transmembrane helix</keyword>
<dbReference type="InterPro" id="IPR001828">
    <property type="entry name" value="ANF_lig-bd_rcpt"/>
</dbReference>
<proteinExistence type="predicted"/>
<dbReference type="PANTHER" id="PTHR24060">
    <property type="entry name" value="METABOTROPIC GLUTAMATE RECEPTOR"/>
    <property type="match status" value="1"/>
</dbReference>
<feature type="transmembrane region" description="Helical" evidence="10">
    <location>
        <begin position="714"/>
        <end position="737"/>
    </location>
</feature>
<dbReference type="AlphaFoldDB" id="A0AAD9J5C5"/>
<evidence type="ECO:0000313" key="12">
    <source>
        <dbReference type="EMBL" id="KAK2146922.1"/>
    </source>
</evidence>
<organism evidence="12 13">
    <name type="scientific">Paralvinella palmiformis</name>
    <dbReference type="NCBI Taxonomy" id="53620"/>
    <lineage>
        <taxon>Eukaryota</taxon>
        <taxon>Metazoa</taxon>
        <taxon>Spiralia</taxon>
        <taxon>Lophotrochozoa</taxon>
        <taxon>Annelida</taxon>
        <taxon>Polychaeta</taxon>
        <taxon>Sedentaria</taxon>
        <taxon>Canalipalpata</taxon>
        <taxon>Terebellida</taxon>
        <taxon>Terebelliformia</taxon>
        <taxon>Alvinellidae</taxon>
        <taxon>Paralvinella</taxon>
    </lineage>
</organism>
<gene>
    <name evidence="12" type="ORF">LSH36_579g05074</name>
</gene>
<protein>
    <recommendedName>
        <fullName evidence="11">G-protein coupled receptors family 3 profile domain-containing protein</fullName>
    </recommendedName>
</protein>
<dbReference type="InterPro" id="IPR017978">
    <property type="entry name" value="GPCR_3_C"/>
</dbReference>
<dbReference type="Pfam" id="PF07562">
    <property type="entry name" value="NCD3G"/>
    <property type="match status" value="1"/>
</dbReference>
<feature type="transmembrane region" description="Helical" evidence="10">
    <location>
        <begin position="764"/>
        <end position="785"/>
    </location>
</feature>
<feature type="transmembrane region" description="Helical" evidence="10">
    <location>
        <begin position="674"/>
        <end position="694"/>
    </location>
</feature>
<dbReference type="Gene3D" id="2.10.50.30">
    <property type="entry name" value="GPCR, family 3, nine cysteines domain"/>
    <property type="match status" value="1"/>
</dbReference>
<evidence type="ECO:0000313" key="13">
    <source>
        <dbReference type="Proteomes" id="UP001208570"/>
    </source>
</evidence>
<dbReference type="FunFam" id="3.40.50.2300:FF:000145">
    <property type="entry name" value="Glutamate receptor, metabotropic"/>
    <property type="match status" value="1"/>
</dbReference>
<keyword evidence="13" id="KW-1185">Reference proteome</keyword>
<evidence type="ECO:0000256" key="10">
    <source>
        <dbReference type="SAM" id="Phobius"/>
    </source>
</evidence>
<keyword evidence="8" id="KW-0325">Glycoprotein</keyword>
<dbReference type="InterPro" id="IPR011500">
    <property type="entry name" value="GPCR_3_9-Cys_dom"/>
</dbReference>
<evidence type="ECO:0000256" key="8">
    <source>
        <dbReference type="ARBA" id="ARBA00023180"/>
    </source>
</evidence>
<dbReference type="InterPro" id="IPR038550">
    <property type="entry name" value="GPCR_3_9-Cys_sf"/>
</dbReference>
<evidence type="ECO:0000256" key="2">
    <source>
        <dbReference type="ARBA" id="ARBA00022475"/>
    </source>
</evidence>
<accession>A0AAD9J5C5</accession>
<feature type="transmembrane region" description="Helical" evidence="10">
    <location>
        <begin position="797"/>
        <end position="821"/>
    </location>
</feature>
<dbReference type="InterPro" id="IPR000337">
    <property type="entry name" value="GPCR_3"/>
</dbReference>
<dbReference type="Pfam" id="PF00003">
    <property type="entry name" value="7tm_3"/>
    <property type="match status" value="1"/>
</dbReference>
<name>A0AAD9J5C5_9ANNE</name>
<evidence type="ECO:0000256" key="7">
    <source>
        <dbReference type="ARBA" id="ARBA00023170"/>
    </source>
</evidence>
<dbReference type="EMBL" id="JAODUP010000579">
    <property type="protein sequence ID" value="KAK2146922.1"/>
    <property type="molecule type" value="Genomic_DNA"/>
</dbReference>
<dbReference type="CDD" id="cd13953">
    <property type="entry name" value="7tm_classC_mGluR-like"/>
    <property type="match status" value="1"/>
</dbReference>
<evidence type="ECO:0000259" key="11">
    <source>
        <dbReference type="PROSITE" id="PS50259"/>
    </source>
</evidence>
<evidence type="ECO:0000256" key="1">
    <source>
        <dbReference type="ARBA" id="ARBA00004651"/>
    </source>
</evidence>
<evidence type="ECO:0000256" key="3">
    <source>
        <dbReference type="ARBA" id="ARBA00022692"/>
    </source>
</evidence>
<dbReference type="InterPro" id="IPR028082">
    <property type="entry name" value="Peripla_BP_I"/>
</dbReference>